<dbReference type="InterPro" id="IPR013763">
    <property type="entry name" value="Cyclin-like_dom"/>
</dbReference>
<dbReference type="FunCoup" id="A0A0D2UBE2">
    <property type="interactions" value="507"/>
</dbReference>
<dbReference type="Pfam" id="PF00382">
    <property type="entry name" value="TFIIB"/>
    <property type="match status" value="2"/>
</dbReference>
<gene>
    <name evidence="9" type="ORF">CAOG_003348</name>
</gene>
<keyword evidence="7" id="KW-0862">Zinc</keyword>
<dbReference type="InterPro" id="IPR036915">
    <property type="entry name" value="Cyclin-like_sf"/>
</dbReference>
<evidence type="ECO:0000259" key="8">
    <source>
        <dbReference type="PROSITE" id="PS51134"/>
    </source>
</evidence>
<dbReference type="PANTHER" id="PTHR11618:SF13">
    <property type="entry name" value="TRANSCRIPTION INITIATION FACTOR IIB"/>
    <property type="match status" value="1"/>
</dbReference>
<reference evidence="10" key="1">
    <citation type="submission" date="2011-02" db="EMBL/GenBank/DDBJ databases">
        <title>The Genome Sequence of Capsaspora owczarzaki ATCC 30864.</title>
        <authorList>
            <person name="Russ C."/>
            <person name="Cuomo C."/>
            <person name="Burger G."/>
            <person name="Gray M.W."/>
            <person name="Holland P.W.H."/>
            <person name="King N."/>
            <person name="Lang F.B.F."/>
            <person name="Roger A.J."/>
            <person name="Ruiz-Trillo I."/>
            <person name="Young S.K."/>
            <person name="Zeng Q."/>
            <person name="Gargeya S."/>
            <person name="Alvarado L."/>
            <person name="Berlin A."/>
            <person name="Chapman S.B."/>
            <person name="Chen Z."/>
            <person name="Freedman E."/>
            <person name="Gellesch M."/>
            <person name="Goldberg J."/>
            <person name="Griggs A."/>
            <person name="Gujja S."/>
            <person name="Heilman E."/>
            <person name="Heiman D."/>
            <person name="Howarth C."/>
            <person name="Mehta T."/>
            <person name="Neiman D."/>
            <person name="Pearson M."/>
            <person name="Roberts A."/>
            <person name="Saif S."/>
            <person name="Shea T."/>
            <person name="Shenoy N."/>
            <person name="Sisk P."/>
            <person name="Stolte C."/>
            <person name="Sykes S."/>
            <person name="White J."/>
            <person name="Yandava C."/>
            <person name="Haas B."/>
            <person name="Nusbaum C."/>
            <person name="Birren B."/>
        </authorList>
    </citation>
    <scope>NUCLEOTIDE SEQUENCE</scope>
    <source>
        <strain evidence="10">ATCC 30864</strain>
    </source>
</reference>
<proteinExistence type="inferred from homology"/>
<feature type="domain" description="TFIIB-type" evidence="8">
    <location>
        <begin position="22"/>
        <end position="54"/>
    </location>
</feature>
<dbReference type="RefSeq" id="XP_004364187.1">
    <property type="nucleotide sequence ID" value="XM_004364130.2"/>
</dbReference>
<dbReference type="CDD" id="cd20551">
    <property type="entry name" value="CYCLIN_TFIIB_rpt1"/>
    <property type="match status" value="1"/>
</dbReference>
<dbReference type="GO" id="GO:0008270">
    <property type="term" value="F:zinc ion binding"/>
    <property type="evidence" value="ECO:0007669"/>
    <property type="project" value="UniProtKB-KW"/>
</dbReference>
<keyword evidence="5" id="KW-0804">Transcription</keyword>
<dbReference type="Gene3D" id="1.10.472.10">
    <property type="entry name" value="Cyclin-like"/>
    <property type="match status" value="1"/>
</dbReference>
<dbReference type="SMART" id="SM00385">
    <property type="entry name" value="CYCLIN"/>
    <property type="match status" value="2"/>
</dbReference>
<dbReference type="PhylomeDB" id="A0A0D2UBE2"/>
<dbReference type="InterPro" id="IPR013150">
    <property type="entry name" value="TFIIB_cyclin"/>
</dbReference>
<dbReference type="GO" id="GO:0097550">
    <property type="term" value="C:transcription preinitiation complex"/>
    <property type="evidence" value="ECO:0007669"/>
    <property type="project" value="TreeGrafter"/>
</dbReference>
<sequence>MDYLPGQEAAELPYQTHPELREETMCPECRRPTEILESHQTGDYVCTACGTVVGDRLIDFNSEWRTFANDKGEEHGDPSRIGSAVNPLLNGSDLTTTMAQGFNAESKAISRAHAKTTANQIDRQLQKAFRLIGDFGERMHLPSNITLKAKQIFKQMEEHYTRERNGAASQFGAIVGGKGAKAVAAASLFLACRLEKVSRTYKEITAVSHVREQEISRASSEIKRILGIHSTVVDVSEYVPRLGDHLSLPLNVTMLATQIAQRANEGLHALAGKSPVSIIGASIYMASQATTDHKRTLEEIARHVGSTVPTLSKWYKELYSNRETIFPEKNEFRANLHLLPPN</sequence>
<evidence type="ECO:0000256" key="2">
    <source>
        <dbReference type="ARBA" id="ARBA00013932"/>
    </source>
</evidence>
<dbReference type="PROSITE" id="PS00782">
    <property type="entry name" value="TFIIB"/>
    <property type="match status" value="2"/>
</dbReference>
<dbReference type="Gene3D" id="1.10.472.170">
    <property type="match status" value="1"/>
</dbReference>
<evidence type="ECO:0000256" key="7">
    <source>
        <dbReference type="PROSITE-ProRule" id="PRU00469"/>
    </source>
</evidence>
<keyword evidence="7" id="KW-0479">Metal-binding</keyword>
<dbReference type="InParanoid" id="A0A0D2UBE2"/>
<dbReference type="GO" id="GO:0005634">
    <property type="term" value="C:nucleus"/>
    <property type="evidence" value="ECO:0007669"/>
    <property type="project" value="TreeGrafter"/>
</dbReference>
<dbReference type="AlphaFoldDB" id="A0A0D2UBE2"/>
<dbReference type="GO" id="GO:0017025">
    <property type="term" value="F:TBP-class protein binding"/>
    <property type="evidence" value="ECO:0007669"/>
    <property type="project" value="InterPro"/>
</dbReference>
<evidence type="ECO:0000256" key="6">
    <source>
        <dbReference type="ARBA" id="ARBA00031706"/>
    </source>
</evidence>
<dbReference type="PROSITE" id="PS51134">
    <property type="entry name" value="ZF_TFIIB"/>
    <property type="match status" value="1"/>
</dbReference>
<keyword evidence="9" id="KW-0396">Initiation factor</keyword>
<dbReference type="GO" id="GO:0003743">
    <property type="term" value="F:translation initiation factor activity"/>
    <property type="evidence" value="ECO:0007669"/>
    <property type="project" value="UniProtKB-KW"/>
</dbReference>
<dbReference type="InterPro" id="IPR013137">
    <property type="entry name" value="Znf_TFIIB"/>
</dbReference>
<keyword evidence="3" id="KW-0677">Repeat</keyword>
<dbReference type="eggNOG" id="KOG1597">
    <property type="taxonomic scope" value="Eukaryota"/>
</dbReference>
<keyword evidence="7" id="KW-0863">Zinc-finger</keyword>
<dbReference type="SUPFAM" id="SSF47954">
    <property type="entry name" value="Cyclin-like"/>
    <property type="match status" value="2"/>
</dbReference>
<evidence type="ECO:0000256" key="3">
    <source>
        <dbReference type="ARBA" id="ARBA00022737"/>
    </source>
</evidence>
<comment type="similarity">
    <text evidence="1">Belongs to the TFIIB family.</text>
</comment>
<accession>A0A0D2UBE2</accession>
<dbReference type="OMA" id="DHDQRMK"/>
<evidence type="ECO:0000256" key="4">
    <source>
        <dbReference type="ARBA" id="ARBA00023015"/>
    </source>
</evidence>
<dbReference type="STRING" id="595528.A0A0D2UBE2"/>
<dbReference type="GO" id="GO:0070897">
    <property type="term" value="P:transcription preinitiation complex assembly"/>
    <property type="evidence" value="ECO:0007669"/>
    <property type="project" value="InterPro"/>
</dbReference>
<dbReference type="EMBL" id="KE346363">
    <property type="protein sequence ID" value="KJE92366.1"/>
    <property type="molecule type" value="Genomic_DNA"/>
</dbReference>
<dbReference type="PANTHER" id="PTHR11618">
    <property type="entry name" value="TRANSCRIPTION INITIATION FACTOR IIB-RELATED"/>
    <property type="match status" value="1"/>
</dbReference>
<evidence type="ECO:0000313" key="9">
    <source>
        <dbReference type="EMBL" id="KJE92366.1"/>
    </source>
</evidence>
<dbReference type="SUPFAM" id="SSF57783">
    <property type="entry name" value="Zinc beta-ribbon"/>
    <property type="match status" value="1"/>
</dbReference>
<keyword evidence="9" id="KW-0648">Protein biosynthesis</keyword>
<name>A0A0D2UBE2_CAPO3</name>
<keyword evidence="4" id="KW-0805">Transcription regulation</keyword>
<evidence type="ECO:0000256" key="1">
    <source>
        <dbReference type="ARBA" id="ARBA00010857"/>
    </source>
</evidence>
<dbReference type="Pfam" id="PF08271">
    <property type="entry name" value="Zn_Ribbon_TF"/>
    <property type="match status" value="1"/>
</dbReference>
<dbReference type="InterPro" id="IPR023486">
    <property type="entry name" value="TFIIB_CS"/>
</dbReference>
<evidence type="ECO:0000256" key="5">
    <source>
        <dbReference type="ARBA" id="ARBA00023163"/>
    </source>
</evidence>
<dbReference type="InterPro" id="IPR000812">
    <property type="entry name" value="TFIIB"/>
</dbReference>
<dbReference type="OrthoDB" id="25790at2759"/>
<protein>
    <recommendedName>
        <fullName evidence="2">Transcription initiation factor IIB</fullName>
    </recommendedName>
    <alternativeName>
        <fullName evidence="6">General transcription factor TFIIB</fullName>
    </alternativeName>
</protein>
<dbReference type="Proteomes" id="UP000008743">
    <property type="component" value="Unassembled WGS sequence"/>
</dbReference>
<keyword evidence="10" id="KW-1185">Reference proteome</keyword>
<evidence type="ECO:0000313" key="10">
    <source>
        <dbReference type="Proteomes" id="UP000008743"/>
    </source>
</evidence>
<organism evidence="9 10">
    <name type="scientific">Capsaspora owczarzaki (strain ATCC 30864)</name>
    <dbReference type="NCBI Taxonomy" id="595528"/>
    <lineage>
        <taxon>Eukaryota</taxon>
        <taxon>Filasterea</taxon>
        <taxon>Capsaspora</taxon>
    </lineage>
</organism>
<dbReference type="PRINTS" id="PR00685">
    <property type="entry name" value="TIFACTORIIB"/>
</dbReference>